<keyword evidence="4" id="KW-1185">Reference proteome</keyword>
<dbReference type="SMART" id="SM00460">
    <property type="entry name" value="TGc"/>
    <property type="match status" value="1"/>
</dbReference>
<name>A0A3M7S9L2_BRAPC</name>
<comment type="caution">
    <text evidence="3">The sequence shown here is derived from an EMBL/GenBank/DDBJ whole genome shotgun (WGS) entry which is preliminary data.</text>
</comment>
<dbReference type="SUPFAM" id="SSF54001">
    <property type="entry name" value="Cysteine proteinases"/>
    <property type="match status" value="1"/>
</dbReference>
<dbReference type="GO" id="GO:0005737">
    <property type="term" value="C:cytoplasm"/>
    <property type="evidence" value="ECO:0007669"/>
    <property type="project" value="TreeGrafter"/>
</dbReference>
<feature type="region of interest" description="Disordered" evidence="1">
    <location>
        <begin position="13"/>
        <end position="133"/>
    </location>
</feature>
<accession>A0A3M7S9L2</accession>
<feature type="compositionally biased region" description="Acidic residues" evidence="1">
    <location>
        <begin position="120"/>
        <end position="130"/>
    </location>
</feature>
<evidence type="ECO:0000313" key="3">
    <source>
        <dbReference type="EMBL" id="RNA32389.1"/>
    </source>
</evidence>
<dbReference type="Gene3D" id="3.10.620.30">
    <property type="match status" value="1"/>
</dbReference>
<feature type="compositionally biased region" description="Basic and acidic residues" evidence="1">
    <location>
        <begin position="39"/>
        <end position="78"/>
    </location>
</feature>
<gene>
    <name evidence="3" type="ORF">BpHYR1_052352</name>
</gene>
<proteinExistence type="predicted"/>
<evidence type="ECO:0000313" key="4">
    <source>
        <dbReference type="Proteomes" id="UP000276133"/>
    </source>
</evidence>
<dbReference type="Pfam" id="PF01841">
    <property type="entry name" value="Transglut_core"/>
    <property type="match status" value="1"/>
</dbReference>
<dbReference type="Pfam" id="PF23265">
    <property type="entry name" value="Ig-like_KY"/>
    <property type="match status" value="1"/>
</dbReference>
<dbReference type="InterPro" id="IPR002931">
    <property type="entry name" value="Transglutaminase-like"/>
</dbReference>
<dbReference type="PANTHER" id="PTHR46333">
    <property type="entry name" value="CYTOKINESIS PROTEIN 3"/>
    <property type="match status" value="1"/>
</dbReference>
<feature type="compositionally biased region" description="Basic and acidic residues" evidence="1">
    <location>
        <begin position="90"/>
        <end position="119"/>
    </location>
</feature>
<sequence length="860" mass="101180">MGCCCSKQVVPEPEPEAFDFAERKGSQKSKLNRSKKDVKKGSDNELEEKEIISDLEKDLEENKRDKFDQRLDTKKTDEFEKESDDDLEEKEIISDLEKDPEENKRDKFDQRLDTKKTDEFEKESDEESEEKEIISDLEKYLEENKRDKFDQRLDTKKTDEFEKESDDELEEKEIISDLEKDLEENKHDNFAKELEQKERFEINEWIEIIDFLSSKKDLESYVFSIKKSKVITVQGLAEYINHGPARSNLEKYWMIFLWITENIAYNTLGYRSGNLGNNSADYVFQSGLAVCEGFSNLFSAICEFIGLECIWISGFAKGDGYKIGDTFDNTNHAWNVIKVEGKFYYVDSTWSCRHNNYDTTEKDWNPYWFMTPPNIFLESHFSPDIKLHRKSTKEEFERMHFFRLLYHIYGFKSDQIESSSIEATSNPFCVEFTSVENCDLLVNLEDFVTKSKINDAVILQKDSTHSSFRYCIIIFTESKFRKYGLKIFAKKSNSQSTSYSLLTELILIPSDKSKVKTKHEMKKLIPAYNLTYMENKIKVMSHKRSLIYLDTDKLVMEFEMDKSLEPLFELKTLQTKVVVKDAVLVQKESHRTNTNKFCLIILFPIDKKEFLIQLFAKHSDSEQNTFDFVTDFKLILEEVPRKLNWKEIEHLIPAYNLTFLDNKIRLVSHNRVFISYDSKVLEMEFEVDKSVEMMAKLNKIGDPNEIQGSTLVQKDPKKSRIKVYVSCHEADRVYRLTLYSKNFYNNLFHEFANLNLMKKGLTEKISFLTKYGSERFVFVHAPIYSDLNIGTKYTFKYYVESAKVVFLSLGKKEIYLDECENEPNIFEIDFQPHQSGDLNLCAKFEYGNSYSILCKYKVKI</sequence>
<dbReference type="InterPro" id="IPR056564">
    <property type="entry name" value="Ig-like_KY"/>
</dbReference>
<dbReference type="InterPro" id="IPR052557">
    <property type="entry name" value="CAP/Cytokinesis_protein"/>
</dbReference>
<evidence type="ECO:0000256" key="1">
    <source>
        <dbReference type="SAM" id="MobiDB-lite"/>
    </source>
</evidence>
<dbReference type="EMBL" id="REGN01001806">
    <property type="protein sequence ID" value="RNA32389.1"/>
    <property type="molecule type" value="Genomic_DNA"/>
</dbReference>
<dbReference type="PANTHER" id="PTHR46333:SF2">
    <property type="entry name" value="CYTOKINESIS PROTEIN 3"/>
    <property type="match status" value="1"/>
</dbReference>
<dbReference type="InterPro" id="IPR038765">
    <property type="entry name" value="Papain-like_cys_pep_sf"/>
</dbReference>
<evidence type="ECO:0000259" key="2">
    <source>
        <dbReference type="SMART" id="SM00460"/>
    </source>
</evidence>
<feature type="compositionally biased region" description="Acidic residues" evidence="1">
    <location>
        <begin position="79"/>
        <end position="89"/>
    </location>
</feature>
<feature type="compositionally biased region" description="Basic residues" evidence="1">
    <location>
        <begin position="26"/>
        <end position="38"/>
    </location>
</feature>
<dbReference type="STRING" id="10195.A0A3M7S9L2"/>
<feature type="domain" description="Transglutaminase-like" evidence="2">
    <location>
        <begin position="283"/>
        <end position="350"/>
    </location>
</feature>
<reference evidence="3 4" key="1">
    <citation type="journal article" date="2018" name="Sci. Rep.">
        <title>Genomic signatures of local adaptation to the degree of environmental predictability in rotifers.</title>
        <authorList>
            <person name="Franch-Gras L."/>
            <person name="Hahn C."/>
            <person name="Garcia-Roger E.M."/>
            <person name="Carmona M.J."/>
            <person name="Serra M."/>
            <person name="Gomez A."/>
        </authorList>
    </citation>
    <scope>NUCLEOTIDE SEQUENCE [LARGE SCALE GENOMIC DNA]</scope>
    <source>
        <strain evidence="3">HYR1</strain>
    </source>
</reference>
<dbReference type="OrthoDB" id="6129702at2759"/>
<dbReference type="AlphaFoldDB" id="A0A3M7S9L2"/>
<organism evidence="3 4">
    <name type="scientific">Brachionus plicatilis</name>
    <name type="common">Marine rotifer</name>
    <name type="synonym">Brachionus muelleri</name>
    <dbReference type="NCBI Taxonomy" id="10195"/>
    <lineage>
        <taxon>Eukaryota</taxon>
        <taxon>Metazoa</taxon>
        <taxon>Spiralia</taxon>
        <taxon>Gnathifera</taxon>
        <taxon>Rotifera</taxon>
        <taxon>Eurotatoria</taxon>
        <taxon>Monogononta</taxon>
        <taxon>Pseudotrocha</taxon>
        <taxon>Ploima</taxon>
        <taxon>Brachionidae</taxon>
        <taxon>Brachionus</taxon>
    </lineage>
</organism>
<protein>
    <submittedName>
        <fullName evidence="3">Kyphoscoliosis</fullName>
    </submittedName>
</protein>
<dbReference type="Proteomes" id="UP000276133">
    <property type="component" value="Unassembled WGS sequence"/>
</dbReference>